<accession>A0A0P9GKZ2</accession>
<keyword evidence="3" id="KW-1185">Reference proteome</keyword>
<feature type="transmembrane region" description="Helical" evidence="1">
    <location>
        <begin position="37"/>
        <end position="56"/>
    </location>
</feature>
<gene>
    <name evidence="2" type="ORF">AN477_20965</name>
</gene>
<reference evidence="2 3" key="1">
    <citation type="submission" date="2015-09" db="EMBL/GenBank/DDBJ databases">
        <title>Draft genome sequence of Alicyclobacillus ferrooxydans DSM 22381.</title>
        <authorList>
            <person name="Hemp J."/>
        </authorList>
    </citation>
    <scope>NUCLEOTIDE SEQUENCE [LARGE SCALE GENOMIC DNA]</scope>
    <source>
        <strain evidence="2 3">TC-34</strain>
    </source>
</reference>
<evidence type="ECO:0000256" key="1">
    <source>
        <dbReference type="SAM" id="Phobius"/>
    </source>
</evidence>
<keyword evidence="1" id="KW-1133">Transmembrane helix</keyword>
<organism evidence="2 3">
    <name type="scientific">Alicyclobacillus ferrooxydans</name>
    <dbReference type="NCBI Taxonomy" id="471514"/>
    <lineage>
        <taxon>Bacteria</taxon>
        <taxon>Bacillati</taxon>
        <taxon>Bacillota</taxon>
        <taxon>Bacilli</taxon>
        <taxon>Bacillales</taxon>
        <taxon>Alicyclobacillaceae</taxon>
        <taxon>Alicyclobacillus</taxon>
    </lineage>
</organism>
<keyword evidence="1" id="KW-0812">Transmembrane</keyword>
<comment type="caution">
    <text evidence="2">The sequence shown here is derived from an EMBL/GenBank/DDBJ whole genome shotgun (WGS) entry which is preliminary data.</text>
</comment>
<dbReference type="OrthoDB" id="2990516at2"/>
<dbReference type="AlphaFoldDB" id="A0A0P9GKZ2"/>
<protein>
    <submittedName>
        <fullName evidence="2">Uncharacterized protein</fullName>
    </submittedName>
</protein>
<dbReference type="PATRIC" id="fig|471514.4.peg.1692"/>
<dbReference type="Proteomes" id="UP000050482">
    <property type="component" value="Unassembled WGS sequence"/>
</dbReference>
<proteinExistence type="predicted"/>
<dbReference type="RefSeq" id="WP_054971142.1">
    <property type="nucleotide sequence ID" value="NZ_LJCO01000096.1"/>
</dbReference>
<keyword evidence="1" id="KW-0472">Membrane</keyword>
<evidence type="ECO:0000313" key="3">
    <source>
        <dbReference type="Proteomes" id="UP000050482"/>
    </source>
</evidence>
<name>A0A0P9GKZ2_9BACL</name>
<evidence type="ECO:0000313" key="2">
    <source>
        <dbReference type="EMBL" id="KPV40790.1"/>
    </source>
</evidence>
<dbReference type="EMBL" id="LJCO01000096">
    <property type="protein sequence ID" value="KPV40790.1"/>
    <property type="molecule type" value="Genomic_DNA"/>
</dbReference>
<sequence length="77" mass="8924">MVKVIRLWAIWLMALAAGVYGTSLVYRAIANGITMDWVYGIPVLLFGVWITGNIWASARQFYRQQRIQSRQHLQRAK</sequence>